<dbReference type="Pfam" id="PF00126">
    <property type="entry name" value="HTH_1"/>
    <property type="match status" value="1"/>
</dbReference>
<dbReference type="Gene3D" id="3.40.190.10">
    <property type="entry name" value="Periplasmic binding protein-like II"/>
    <property type="match status" value="2"/>
</dbReference>
<dbReference type="SUPFAM" id="SSF46785">
    <property type="entry name" value="Winged helix' DNA-binding domain"/>
    <property type="match status" value="1"/>
</dbReference>
<keyword evidence="2" id="KW-0805">Transcription regulation</keyword>
<reference evidence="7" key="1">
    <citation type="submission" date="2015-07" db="EMBL/GenBank/DDBJ databases">
        <authorList>
            <person name="Rodrigo-Torres Lidia"/>
            <person name="Arahal R.David."/>
        </authorList>
    </citation>
    <scope>NUCLEOTIDE SEQUENCE [LARGE SCALE GENOMIC DNA]</scope>
    <source>
        <strain evidence="7">CECT 5096</strain>
    </source>
</reference>
<accession>A0A0M6Z7C7</accession>
<dbReference type="EMBL" id="CXWC01000010">
    <property type="protein sequence ID" value="CTQ70077.1"/>
    <property type="molecule type" value="Genomic_DNA"/>
</dbReference>
<keyword evidence="4" id="KW-0804">Transcription</keyword>
<dbReference type="AlphaFoldDB" id="A0A0M6Z7C7"/>
<dbReference type="GO" id="GO:0003700">
    <property type="term" value="F:DNA-binding transcription factor activity"/>
    <property type="evidence" value="ECO:0007669"/>
    <property type="project" value="InterPro"/>
</dbReference>
<feature type="domain" description="HTH lysR-type" evidence="5">
    <location>
        <begin position="63"/>
        <end position="120"/>
    </location>
</feature>
<keyword evidence="7" id="KW-1185">Reference proteome</keyword>
<proteinExistence type="inferred from homology"/>
<dbReference type="PANTHER" id="PTHR30427:SF1">
    <property type="entry name" value="TRANSCRIPTIONAL ACTIVATOR PROTEIN LYSR"/>
    <property type="match status" value="1"/>
</dbReference>
<keyword evidence="3" id="KW-0238">DNA-binding</keyword>
<dbReference type="GO" id="GO:0043565">
    <property type="term" value="F:sequence-specific DNA binding"/>
    <property type="evidence" value="ECO:0007669"/>
    <property type="project" value="TreeGrafter"/>
</dbReference>
<dbReference type="InterPro" id="IPR036390">
    <property type="entry name" value="WH_DNA-bd_sf"/>
</dbReference>
<evidence type="ECO:0000259" key="5">
    <source>
        <dbReference type="PROSITE" id="PS50931"/>
    </source>
</evidence>
<evidence type="ECO:0000256" key="1">
    <source>
        <dbReference type="ARBA" id="ARBA00009437"/>
    </source>
</evidence>
<dbReference type="GO" id="GO:0010628">
    <property type="term" value="P:positive regulation of gene expression"/>
    <property type="evidence" value="ECO:0007669"/>
    <property type="project" value="TreeGrafter"/>
</dbReference>
<evidence type="ECO:0000313" key="7">
    <source>
        <dbReference type="Proteomes" id="UP000049983"/>
    </source>
</evidence>
<dbReference type="Pfam" id="PF03466">
    <property type="entry name" value="LysR_substrate"/>
    <property type="match status" value="1"/>
</dbReference>
<dbReference type="SUPFAM" id="SSF53850">
    <property type="entry name" value="Periplasmic binding protein-like II"/>
    <property type="match status" value="1"/>
</dbReference>
<dbReference type="Gene3D" id="1.10.10.10">
    <property type="entry name" value="Winged helix-like DNA-binding domain superfamily/Winged helix DNA-binding domain"/>
    <property type="match status" value="1"/>
</dbReference>
<dbReference type="InterPro" id="IPR005119">
    <property type="entry name" value="LysR_subst-bd"/>
</dbReference>
<evidence type="ECO:0000313" key="6">
    <source>
        <dbReference type="EMBL" id="CTQ70077.1"/>
    </source>
</evidence>
<dbReference type="PRINTS" id="PR00039">
    <property type="entry name" value="HTHLYSR"/>
</dbReference>
<dbReference type="InterPro" id="IPR000847">
    <property type="entry name" value="LysR_HTH_N"/>
</dbReference>
<dbReference type="Proteomes" id="UP000049983">
    <property type="component" value="Unassembled WGS sequence"/>
</dbReference>
<sequence>MLRQETDIPSCLPDEIGGLARIDFQFIWFSNIFAECIQILLVWTSQCIDAVTAQGYKYLEDRLNLRQLEAFRATMRSGSITEAAEMLHISQPSVSRLIGDLERSVGFPLFLRSGRGLTATVEAKTFYQGVEGMFVSVDRLRELAESIRTTTGGVISIGTIQSIATIELPKALNKLYRRYDDINFMVHSRNTPAILDAVQLHQFDLGIVGRQPPYEGVEVLSQLAAPYVCLMPEDHPIADQPGAVDLEEIVDKENFVTFGGVFPDAMSSIDSDLSRRMQRRSRISATNIPVAASMVRETGVFAIADPFSAEQAVRMGEVVFRPIQQDLRYYISLIVPGREHLSRQALELADILSAQLSERVEAVNNFNT</sequence>
<dbReference type="PANTHER" id="PTHR30427">
    <property type="entry name" value="TRANSCRIPTIONAL ACTIVATOR PROTEIN LYSR"/>
    <property type="match status" value="1"/>
</dbReference>
<gene>
    <name evidence="6" type="primary">cmpR_4</name>
    <name evidence="6" type="ORF">LA5096_02358</name>
</gene>
<evidence type="ECO:0000256" key="4">
    <source>
        <dbReference type="ARBA" id="ARBA00023163"/>
    </source>
</evidence>
<dbReference type="PROSITE" id="PS50931">
    <property type="entry name" value="HTH_LYSR"/>
    <property type="match status" value="1"/>
</dbReference>
<evidence type="ECO:0000256" key="3">
    <source>
        <dbReference type="ARBA" id="ARBA00023125"/>
    </source>
</evidence>
<evidence type="ECO:0000256" key="2">
    <source>
        <dbReference type="ARBA" id="ARBA00023015"/>
    </source>
</evidence>
<name>A0A0M6Z7C7_9HYPH</name>
<protein>
    <submittedName>
        <fullName evidence="6">HTH-type transcriptional activator CmpR</fullName>
    </submittedName>
</protein>
<dbReference type="STRING" id="311410.LA5095_01103"/>
<comment type="similarity">
    <text evidence="1">Belongs to the LysR transcriptional regulatory family.</text>
</comment>
<organism evidence="6 7">
    <name type="scientific">Roseibium album</name>
    <dbReference type="NCBI Taxonomy" id="311410"/>
    <lineage>
        <taxon>Bacteria</taxon>
        <taxon>Pseudomonadati</taxon>
        <taxon>Pseudomonadota</taxon>
        <taxon>Alphaproteobacteria</taxon>
        <taxon>Hyphomicrobiales</taxon>
        <taxon>Stappiaceae</taxon>
        <taxon>Roseibium</taxon>
    </lineage>
</organism>
<dbReference type="InterPro" id="IPR036388">
    <property type="entry name" value="WH-like_DNA-bd_sf"/>
</dbReference>